<dbReference type="RefSeq" id="WP_195485145.1">
    <property type="nucleotide sequence ID" value="NZ_CAOJXY010000004.1"/>
</dbReference>
<dbReference type="Proteomes" id="UP001213646">
    <property type="component" value="Unassembled WGS sequence"/>
</dbReference>
<feature type="compositionally biased region" description="Polar residues" evidence="1">
    <location>
        <begin position="123"/>
        <end position="137"/>
    </location>
</feature>
<dbReference type="EMBL" id="JAQPYX010000007">
    <property type="protein sequence ID" value="MDC7147975.1"/>
    <property type="molecule type" value="Genomic_DNA"/>
</dbReference>
<proteinExistence type="predicted"/>
<comment type="caution">
    <text evidence="2">The sequence shown here is derived from an EMBL/GenBank/DDBJ whole genome shotgun (WGS) entry which is preliminary data.</text>
</comment>
<protein>
    <recommendedName>
        <fullName evidence="4">Replication protein</fullName>
    </recommendedName>
</protein>
<evidence type="ECO:0008006" key="4">
    <source>
        <dbReference type="Google" id="ProtNLM"/>
    </source>
</evidence>
<gene>
    <name evidence="2" type="ORF">PQG89_00820</name>
</gene>
<sequence length="294" mass="34167">MEYYIPISRRLFEHQLWCEERIYSRFEAWLDLIQSARFEDTKQLIGNRFIEVKRGQILASLRFLAGRWQWSTKKVNSFLDLLIQDKMIIKETPKGTGQTVITICNYDKYNSQIIREETEKKQQGNTKETPRKQQGNKVNKDKKENNIGDSDESLVCGTSQPHAEHIDYSELVKFFNEETKGVFGTVRTPLSDSRKGMINARIKSYGKKTFADMIHRAYQSDFLKGQNKKGWTASFDWLIKPTNFEKVISGNYDNKNSRNYPAIPNGAKSREEQTDREILEYAAKAFGKDTVSSK</sequence>
<feature type="region of interest" description="Disordered" evidence="1">
    <location>
        <begin position="117"/>
        <end position="156"/>
    </location>
</feature>
<evidence type="ECO:0000313" key="2">
    <source>
        <dbReference type="EMBL" id="MDC7147975.1"/>
    </source>
</evidence>
<reference evidence="2" key="1">
    <citation type="submission" date="2023-01" db="EMBL/GenBank/DDBJ databases">
        <title>Exploring GABA producing Bacteroides strains toward improving mental health.</title>
        <authorList>
            <person name="Yousuf B."/>
            <person name="Bouhlel N.E."/>
            <person name="Mottawea W."/>
            <person name="Hammami R."/>
        </authorList>
    </citation>
    <scope>NUCLEOTIDE SEQUENCE</scope>
    <source>
        <strain evidence="2">UO.H1047</strain>
    </source>
</reference>
<accession>A0AAW6HZ39</accession>
<organism evidence="2 3">
    <name type="scientific">Parabacteroides johnsonii</name>
    <dbReference type="NCBI Taxonomy" id="387661"/>
    <lineage>
        <taxon>Bacteria</taxon>
        <taxon>Pseudomonadati</taxon>
        <taxon>Bacteroidota</taxon>
        <taxon>Bacteroidia</taxon>
        <taxon>Bacteroidales</taxon>
        <taxon>Tannerellaceae</taxon>
        <taxon>Parabacteroides</taxon>
    </lineage>
</organism>
<evidence type="ECO:0000256" key="1">
    <source>
        <dbReference type="SAM" id="MobiDB-lite"/>
    </source>
</evidence>
<name>A0AAW6HZ39_9BACT</name>
<dbReference type="AlphaFoldDB" id="A0AAW6HZ39"/>
<evidence type="ECO:0000313" key="3">
    <source>
        <dbReference type="Proteomes" id="UP001213646"/>
    </source>
</evidence>